<dbReference type="AlphaFoldDB" id="A0A091BEV1"/>
<accession>A0A091BEV1</accession>
<evidence type="ECO:0000256" key="9">
    <source>
        <dbReference type="ARBA" id="ARBA00022777"/>
    </source>
</evidence>
<dbReference type="SUPFAM" id="SSF52540">
    <property type="entry name" value="P-loop containing nucleoside triphosphate hydrolases"/>
    <property type="match status" value="1"/>
</dbReference>
<keyword evidence="6 13" id="KW-0441">Lipid A biosynthesis</keyword>
<evidence type="ECO:0000256" key="4">
    <source>
        <dbReference type="ARBA" id="ARBA00016436"/>
    </source>
</evidence>
<dbReference type="RefSeq" id="WP_022969864.1">
    <property type="nucleotide sequence ID" value="NZ_ATVD01000004.1"/>
</dbReference>
<dbReference type="OrthoDB" id="9766423at2"/>
<dbReference type="NCBIfam" id="TIGR00682">
    <property type="entry name" value="lpxK"/>
    <property type="match status" value="1"/>
</dbReference>
<evidence type="ECO:0000313" key="14">
    <source>
        <dbReference type="EMBL" id="KFN42905.1"/>
    </source>
</evidence>
<dbReference type="InterPro" id="IPR003758">
    <property type="entry name" value="LpxK"/>
</dbReference>
<keyword evidence="9 13" id="KW-0418">Kinase</keyword>
<evidence type="ECO:0000256" key="13">
    <source>
        <dbReference type="HAMAP-Rule" id="MF_00409"/>
    </source>
</evidence>
<keyword evidence="10 13" id="KW-0067">ATP-binding</keyword>
<evidence type="ECO:0000256" key="5">
    <source>
        <dbReference type="ARBA" id="ARBA00022516"/>
    </source>
</evidence>
<evidence type="ECO:0000256" key="10">
    <source>
        <dbReference type="ARBA" id="ARBA00022840"/>
    </source>
</evidence>
<dbReference type="CDD" id="cd01983">
    <property type="entry name" value="SIMIBI"/>
    <property type="match status" value="1"/>
</dbReference>
<sequence length="326" mass="35218">MKSALEHRLTQRWYGGQAPGFGSRLLAGTYHAALKLRAGLYASGLISSQRVGVPVIVVGNFTAGGTGKTPLIVALALRLQARGWRPGIVSRGYGRRSKAPIAVDADTPPERCGDEPKLIFERTQCPVFVDGDRVAAASRAIAAGCNLVLSDDGLQHHRLARDIEIEVLDGERRYGNGLLMPAGPLREPPRDTGLRVVNGGAAQAGEWGMRLHTGRAIALAGGRRRELAEFAGDGVLHALAGIGHPERFFAVLRAQGLDPVEHPFPDHHAYRAEDFAGMTGAILMTEKDAVKCRDLGLEQGWYVPVEAELDEGFYDRILERLENVSP</sequence>
<dbReference type="GO" id="GO:0009245">
    <property type="term" value="P:lipid A biosynthetic process"/>
    <property type="evidence" value="ECO:0007669"/>
    <property type="project" value="UniProtKB-UniRule"/>
</dbReference>
<feature type="binding site" evidence="13">
    <location>
        <begin position="62"/>
        <end position="69"/>
    </location>
    <ligand>
        <name>ATP</name>
        <dbReference type="ChEBI" id="CHEBI:30616"/>
    </ligand>
</feature>
<evidence type="ECO:0000256" key="7">
    <source>
        <dbReference type="ARBA" id="ARBA00022679"/>
    </source>
</evidence>
<name>A0A091BEV1_9GAMM</name>
<reference evidence="14 15" key="1">
    <citation type="submission" date="2013-09" db="EMBL/GenBank/DDBJ databases">
        <title>Genome sequencing of Arenimonas oryziterrae.</title>
        <authorList>
            <person name="Chen F."/>
            <person name="Wang G."/>
        </authorList>
    </citation>
    <scope>NUCLEOTIDE SEQUENCE [LARGE SCALE GENOMIC DNA]</scope>
    <source>
        <strain evidence="14 15">YC6267</strain>
    </source>
</reference>
<comment type="pathway">
    <text evidence="2 13">Glycolipid biosynthesis; lipid IV(A) biosynthesis; lipid IV(A) from (3R)-3-hydroxytetradecanoyl-[acyl-carrier-protein] and UDP-N-acetyl-alpha-D-glucosamine: step 6/6.</text>
</comment>
<dbReference type="PANTHER" id="PTHR42724:SF1">
    <property type="entry name" value="TETRAACYLDISACCHARIDE 4'-KINASE, MITOCHONDRIAL-RELATED"/>
    <property type="match status" value="1"/>
</dbReference>
<gene>
    <name evidence="13" type="primary">lpxK</name>
    <name evidence="14" type="ORF">N789_12310</name>
</gene>
<dbReference type="InterPro" id="IPR027417">
    <property type="entry name" value="P-loop_NTPase"/>
</dbReference>
<keyword evidence="11 13" id="KW-0443">Lipid metabolism</keyword>
<dbReference type="GO" id="GO:0009029">
    <property type="term" value="F:lipid-A 4'-kinase activity"/>
    <property type="evidence" value="ECO:0007669"/>
    <property type="project" value="UniProtKB-UniRule"/>
</dbReference>
<evidence type="ECO:0000313" key="15">
    <source>
        <dbReference type="Proteomes" id="UP000029385"/>
    </source>
</evidence>
<keyword evidence="15" id="KW-1185">Reference proteome</keyword>
<evidence type="ECO:0000256" key="3">
    <source>
        <dbReference type="ARBA" id="ARBA00012071"/>
    </source>
</evidence>
<keyword evidence="8 13" id="KW-0547">Nucleotide-binding</keyword>
<evidence type="ECO:0000256" key="12">
    <source>
        <dbReference type="ARBA" id="ARBA00029757"/>
    </source>
</evidence>
<dbReference type="PANTHER" id="PTHR42724">
    <property type="entry name" value="TETRAACYLDISACCHARIDE 4'-KINASE"/>
    <property type="match status" value="1"/>
</dbReference>
<dbReference type="HAMAP" id="MF_00409">
    <property type="entry name" value="LpxK"/>
    <property type="match status" value="1"/>
</dbReference>
<comment type="similarity">
    <text evidence="13">Belongs to the LpxK family.</text>
</comment>
<comment type="caution">
    <text evidence="14">The sequence shown here is derived from an EMBL/GenBank/DDBJ whole genome shotgun (WGS) entry which is preliminary data.</text>
</comment>
<dbReference type="EMBL" id="AVCI01000007">
    <property type="protein sequence ID" value="KFN42905.1"/>
    <property type="molecule type" value="Genomic_DNA"/>
</dbReference>
<dbReference type="STRING" id="1121015.GCA_000420545_02262"/>
<dbReference type="Pfam" id="PF02606">
    <property type="entry name" value="LpxK"/>
    <property type="match status" value="1"/>
</dbReference>
<dbReference type="UniPathway" id="UPA00359">
    <property type="reaction ID" value="UER00482"/>
</dbReference>
<protein>
    <recommendedName>
        <fullName evidence="4 13">Tetraacyldisaccharide 4'-kinase</fullName>
        <ecNumber evidence="3 13">2.7.1.130</ecNumber>
    </recommendedName>
    <alternativeName>
        <fullName evidence="12 13">Lipid A 4'-kinase</fullName>
    </alternativeName>
</protein>
<evidence type="ECO:0000256" key="11">
    <source>
        <dbReference type="ARBA" id="ARBA00023098"/>
    </source>
</evidence>
<dbReference type="Proteomes" id="UP000029385">
    <property type="component" value="Unassembled WGS sequence"/>
</dbReference>
<evidence type="ECO:0000256" key="1">
    <source>
        <dbReference type="ARBA" id="ARBA00002274"/>
    </source>
</evidence>
<dbReference type="EC" id="2.7.1.130" evidence="3 13"/>
<dbReference type="eggNOG" id="COG1663">
    <property type="taxonomic scope" value="Bacteria"/>
</dbReference>
<keyword evidence="5 13" id="KW-0444">Lipid biosynthesis</keyword>
<dbReference type="GO" id="GO:0009244">
    <property type="term" value="P:lipopolysaccharide core region biosynthetic process"/>
    <property type="evidence" value="ECO:0007669"/>
    <property type="project" value="TreeGrafter"/>
</dbReference>
<organism evidence="14 15">
    <name type="scientific">Arenimonas oryziterrae DSM 21050 = YC6267</name>
    <dbReference type="NCBI Taxonomy" id="1121015"/>
    <lineage>
        <taxon>Bacteria</taxon>
        <taxon>Pseudomonadati</taxon>
        <taxon>Pseudomonadota</taxon>
        <taxon>Gammaproteobacteria</taxon>
        <taxon>Lysobacterales</taxon>
        <taxon>Lysobacteraceae</taxon>
        <taxon>Arenimonas</taxon>
    </lineage>
</organism>
<keyword evidence="7 13" id="KW-0808">Transferase</keyword>
<evidence type="ECO:0000256" key="8">
    <source>
        <dbReference type="ARBA" id="ARBA00022741"/>
    </source>
</evidence>
<comment type="catalytic activity">
    <reaction evidence="13">
        <text>a lipid A disaccharide + ATP = a lipid IVA + ADP + H(+)</text>
        <dbReference type="Rhea" id="RHEA:67840"/>
        <dbReference type="ChEBI" id="CHEBI:15378"/>
        <dbReference type="ChEBI" id="CHEBI:30616"/>
        <dbReference type="ChEBI" id="CHEBI:176343"/>
        <dbReference type="ChEBI" id="CHEBI:176425"/>
        <dbReference type="ChEBI" id="CHEBI:456216"/>
        <dbReference type="EC" id="2.7.1.130"/>
    </reaction>
</comment>
<dbReference type="GO" id="GO:0005524">
    <property type="term" value="F:ATP binding"/>
    <property type="evidence" value="ECO:0007669"/>
    <property type="project" value="UniProtKB-UniRule"/>
</dbReference>
<comment type="function">
    <text evidence="1 13">Transfers the gamma-phosphate of ATP to the 4'-position of a tetraacyldisaccharide 1-phosphate intermediate (termed DS-1-P) to form tetraacyldisaccharide 1,4'-bis-phosphate (lipid IVA).</text>
</comment>
<evidence type="ECO:0000256" key="6">
    <source>
        <dbReference type="ARBA" id="ARBA00022556"/>
    </source>
</evidence>
<dbReference type="PATRIC" id="fig|1121015.4.peg.1936"/>
<evidence type="ECO:0000256" key="2">
    <source>
        <dbReference type="ARBA" id="ARBA00004870"/>
    </source>
</evidence>
<proteinExistence type="inferred from homology"/>
<dbReference type="GO" id="GO:0005886">
    <property type="term" value="C:plasma membrane"/>
    <property type="evidence" value="ECO:0007669"/>
    <property type="project" value="TreeGrafter"/>
</dbReference>